<reference evidence="1" key="1">
    <citation type="journal article" date="2023" name="Mol. Ecol. Resour.">
        <title>Chromosome-level genome assembly of a triploid poplar Populus alba 'Berolinensis'.</title>
        <authorList>
            <person name="Chen S."/>
            <person name="Yu Y."/>
            <person name="Wang X."/>
            <person name="Wang S."/>
            <person name="Zhang T."/>
            <person name="Zhou Y."/>
            <person name="He R."/>
            <person name="Meng N."/>
            <person name="Wang Y."/>
            <person name="Liu W."/>
            <person name="Liu Z."/>
            <person name="Liu J."/>
            <person name="Guo Q."/>
            <person name="Huang H."/>
            <person name="Sederoff R.R."/>
            <person name="Wang G."/>
            <person name="Qu G."/>
            <person name="Chen S."/>
        </authorList>
    </citation>
    <scope>NUCLEOTIDE SEQUENCE</scope>
    <source>
        <strain evidence="1">SC-2020</strain>
    </source>
</reference>
<organism evidence="1 2">
    <name type="scientific">Populus alba x Populus x berolinensis</name>
    <dbReference type="NCBI Taxonomy" id="444605"/>
    <lineage>
        <taxon>Eukaryota</taxon>
        <taxon>Viridiplantae</taxon>
        <taxon>Streptophyta</taxon>
        <taxon>Embryophyta</taxon>
        <taxon>Tracheophyta</taxon>
        <taxon>Spermatophyta</taxon>
        <taxon>Magnoliopsida</taxon>
        <taxon>eudicotyledons</taxon>
        <taxon>Gunneridae</taxon>
        <taxon>Pentapetalae</taxon>
        <taxon>rosids</taxon>
        <taxon>fabids</taxon>
        <taxon>Malpighiales</taxon>
        <taxon>Salicaceae</taxon>
        <taxon>Saliceae</taxon>
        <taxon>Populus</taxon>
    </lineage>
</organism>
<evidence type="ECO:0000313" key="1">
    <source>
        <dbReference type="EMBL" id="KAJ6995897.1"/>
    </source>
</evidence>
<protein>
    <submittedName>
        <fullName evidence="1">Uncharacterized protein</fullName>
    </submittedName>
</protein>
<sequence length="58" mass="6481">MKAIWPLTCDLSLFHSPWQDVCVHQKSTSSILSPLISSRSTHSTLILQGVTTTLRKKT</sequence>
<evidence type="ECO:0000313" key="2">
    <source>
        <dbReference type="Proteomes" id="UP001164929"/>
    </source>
</evidence>
<accession>A0AAD6W1R7</accession>
<dbReference type="EMBL" id="JAQIZT010000005">
    <property type="protein sequence ID" value="KAJ6995897.1"/>
    <property type="molecule type" value="Genomic_DNA"/>
</dbReference>
<dbReference type="Proteomes" id="UP001164929">
    <property type="component" value="Chromosome 5"/>
</dbReference>
<gene>
    <name evidence="1" type="ORF">NC653_012697</name>
</gene>
<comment type="caution">
    <text evidence="1">The sequence shown here is derived from an EMBL/GenBank/DDBJ whole genome shotgun (WGS) entry which is preliminary data.</text>
</comment>
<proteinExistence type="predicted"/>
<keyword evidence="2" id="KW-1185">Reference proteome</keyword>
<name>A0AAD6W1R7_9ROSI</name>
<dbReference type="AlphaFoldDB" id="A0AAD6W1R7"/>